<dbReference type="InterPro" id="IPR050319">
    <property type="entry name" value="ABC_transp_ATP-bind"/>
</dbReference>
<evidence type="ECO:0000256" key="1">
    <source>
        <dbReference type="ARBA" id="ARBA00005417"/>
    </source>
</evidence>
<dbReference type="PROSITE" id="PS00211">
    <property type="entry name" value="ABC_TRANSPORTER_1"/>
    <property type="match status" value="1"/>
</dbReference>
<dbReference type="RefSeq" id="WP_284063284.1">
    <property type="nucleotide sequence ID" value="NZ_CP126158.1"/>
</dbReference>
<name>A0ABD5TAY2_9EURY</name>
<dbReference type="NCBIfam" id="TIGR01727">
    <property type="entry name" value="oligo_HPY"/>
    <property type="match status" value="1"/>
</dbReference>
<dbReference type="InterPro" id="IPR013563">
    <property type="entry name" value="Oligopep_ABC_C"/>
</dbReference>
<gene>
    <name evidence="7" type="ORF">ACFQFD_10990</name>
</gene>
<dbReference type="InterPro" id="IPR003593">
    <property type="entry name" value="AAA+_ATPase"/>
</dbReference>
<dbReference type="PANTHER" id="PTHR43776">
    <property type="entry name" value="TRANSPORT ATP-BINDING PROTEIN"/>
    <property type="match status" value="1"/>
</dbReference>
<dbReference type="GO" id="GO:0055085">
    <property type="term" value="P:transmembrane transport"/>
    <property type="evidence" value="ECO:0007669"/>
    <property type="project" value="UniProtKB-ARBA"/>
</dbReference>
<comment type="caution">
    <text evidence="7">The sequence shown here is derived from an EMBL/GenBank/DDBJ whole genome shotgun (WGS) entry which is preliminary data.</text>
</comment>
<dbReference type="Gene3D" id="3.40.50.300">
    <property type="entry name" value="P-loop containing nucleotide triphosphate hydrolases"/>
    <property type="match status" value="1"/>
</dbReference>
<evidence type="ECO:0000256" key="4">
    <source>
        <dbReference type="ARBA" id="ARBA00022840"/>
    </source>
</evidence>
<dbReference type="GO" id="GO:0005524">
    <property type="term" value="F:ATP binding"/>
    <property type="evidence" value="ECO:0007669"/>
    <property type="project" value="UniProtKB-KW"/>
</dbReference>
<dbReference type="EMBL" id="JBHSWX010000012">
    <property type="protein sequence ID" value="MFC6786498.1"/>
    <property type="molecule type" value="Genomic_DNA"/>
</dbReference>
<keyword evidence="3" id="KW-0547">Nucleotide-binding</keyword>
<dbReference type="FunFam" id="3.40.50.300:FF:000016">
    <property type="entry name" value="Oligopeptide ABC transporter ATP-binding component"/>
    <property type="match status" value="1"/>
</dbReference>
<evidence type="ECO:0000313" key="7">
    <source>
        <dbReference type="EMBL" id="MFC6786498.1"/>
    </source>
</evidence>
<dbReference type="PROSITE" id="PS50893">
    <property type="entry name" value="ABC_TRANSPORTER_2"/>
    <property type="match status" value="1"/>
</dbReference>
<dbReference type="SMART" id="SM00382">
    <property type="entry name" value="AAA"/>
    <property type="match status" value="1"/>
</dbReference>
<dbReference type="InterPro" id="IPR027417">
    <property type="entry name" value="P-loop_NTPase"/>
</dbReference>
<feature type="domain" description="ABC transporter" evidence="6">
    <location>
        <begin position="9"/>
        <end position="263"/>
    </location>
</feature>
<dbReference type="Pfam" id="PF08352">
    <property type="entry name" value="oligo_HPY"/>
    <property type="match status" value="1"/>
</dbReference>
<reference evidence="7 8" key="1">
    <citation type="journal article" date="2019" name="Int. J. Syst. Evol. Microbiol.">
        <title>The Global Catalogue of Microorganisms (GCM) 10K type strain sequencing project: providing services to taxonomists for standard genome sequencing and annotation.</title>
        <authorList>
            <consortium name="The Broad Institute Genomics Platform"/>
            <consortium name="The Broad Institute Genome Sequencing Center for Infectious Disease"/>
            <person name="Wu L."/>
            <person name="Ma J."/>
        </authorList>
    </citation>
    <scope>NUCLEOTIDE SEQUENCE [LARGE SCALE GENOMIC DNA]</scope>
    <source>
        <strain evidence="7 8">SYNS20</strain>
    </source>
</reference>
<keyword evidence="2" id="KW-0813">Transport</keyword>
<feature type="compositionally biased region" description="Low complexity" evidence="5">
    <location>
        <begin position="427"/>
        <end position="436"/>
    </location>
</feature>
<dbReference type="AlphaFoldDB" id="A0ABD5TAY2"/>
<organism evidence="7 8">
    <name type="scientific">Halobaculum halobium</name>
    <dbReference type="NCBI Taxonomy" id="3032281"/>
    <lineage>
        <taxon>Archaea</taxon>
        <taxon>Methanobacteriati</taxon>
        <taxon>Methanobacteriota</taxon>
        <taxon>Stenosarchaea group</taxon>
        <taxon>Halobacteria</taxon>
        <taxon>Halobacteriales</taxon>
        <taxon>Haloferacaceae</taxon>
        <taxon>Halobaculum</taxon>
    </lineage>
</organism>
<dbReference type="GeneID" id="81209576"/>
<evidence type="ECO:0000256" key="3">
    <source>
        <dbReference type="ARBA" id="ARBA00022741"/>
    </source>
</evidence>
<dbReference type="Pfam" id="PF00005">
    <property type="entry name" value="ABC_tran"/>
    <property type="match status" value="1"/>
</dbReference>
<keyword evidence="8" id="KW-1185">Reference proteome</keyword>
<dbReference type="InterPro" id="IPR003439">
    <property type="entry name" value="ABC_transporter-like_ATP-bd"/>
</dbReference>
<sequence>MSADSDPVLEADGLQKYFSQSDGIVDRILGGGGKVKAVDGVDLELRAGETLAVVGESGCGKSTLGQTLLNLHAPTGGTIRYRGEDITGLTGGSMRPYRAELQMIFQDPLASLNPRQTVGDILAAPMEVHGIGDSSEDRRDRVRELLERVGLEARHIDRYPAQFSGGQQQRVGIARALAVEPDVIVADEPVSALDVSVQAQILNLLEGLQDEFGVSLLFITHDLSVVRQVADRVAVMYLGEIVETAPVDELFETQHHPYSEALLSAVPRIDPDARGGRIVLEGNVPSPLDPPTGCRFHTRCHRVIPPADWPADQPTFRRAFTLRNRVENGEIDPKAARRRLEAEGEPAGDEAVADHIVDTSLPGSVDDLPPEAREAVETAIGLLVAGEDGEAADRLAAALPSPCTDEVPRLVEPSRGRTAACHRIDPDAPGAPMADD</sequence>
<comment type="similarity">
    <text evidence="1">Belongs to the ABC transporter superfamily.</text>
</comment>
<feature type="region of interest" description="Disordered" evidence="5">
    <location>
        <begin position="414"/>
        <end position="436"/>
    </location>
</feature>
<proteinExistence type="inferred from homology"/>
<dbReference type="InterPro" id="IPR017871">
    <property type="entry name" value="ABC_transporter-like_CS"/>
</dbReference>
<protein>
    <submittedName>
        <fullName evidence="7">ABC transporter ATP-binding protein</fullName>
    </submittedName>
</protein>
<evidence type="ECO:0000313" key="8">
    <source>
        <dbReference type="Proteomes" id="UP001596443"/>
    </source>
</evidence>
<evidence type="ECO:0000256" key="5">
    <source>
        <dbReference type="SAM" id="MobiDB-lite"/>
    </source>
</evidence>
<dbReference type="Proteomes" id="UP001596443">
    <property type="component" value="Unassembled WGS sequence"/>
</dbReference>
<accession>A0ABD5TAY2</accession>
<keyword evidence="4 7" id="KW-0067">ATP-binding</keyword>
<evidence type="ECO:0000259" key="6">
    <source>
        <dbReference type="PROSITE" id="PS50893"/>
    </source>
</evidence>
<dbReference type="SUPFAM" id="SSF52540">
    <property type="entry name" value="P-loop containing nucleoside triphosphate hydrolases"/>
    <property type="match status" value="1"/>
</dbReference>
<evidence type="ECO:0000256" key="2">
    <source>
        <dbReference type="ARBA" id="ARBA00022448"/>
    </source>
</evidence>
<dbReference type="PANTHER" id="PTHR43776:SF7">
    <property type="entry name" value="D,D-DIPEPTIDE TRANSPORT ATP-BINDING PROTEIN DDPF-RELATED"/>
    <property type="match status" value="1"/>
</dbReference>
<dbReference type="CDD" id="cd03257">
    <property type="entry name" value="ABC_NikE_OppD_transporters"/>
    <property type="match status" value="1"/>
</dbReference>